<dbReference type="Pfam" id="PF01399">
    <property type="entry name" value="PCI"/>
    <property type="match status" value="1"/>
</dbReference>
<dbReference type="SUPFAM" id="SSF46785">
    <property type="entry name" value="Winged helix' DNA-binding domain"/>
    <property type="match status" value="1"/>
</dbReference>
<dbReference type="Gene3D" id="3.10.110.10">
    <property type="entry name" value="Ubiquitin Conjugating Enzyme"/>
    <property type="match status" value="1"/>
</dbReference>
<dbReference type="InterPro" id="IPR023313">
    <property type="entry name" value="UBQ-conjugating_AS"/>
</dbReference>
<feature type="region of interest" description="Disordered" evidence="8">
    <location>
        <begin position="549"/>
        <end position="580"/>
    </location>
</feature>
<dbReference type="AlphaFoldDB" id="A0A8F2W4T7"/>
<feature type="coiled-coil region" evidence="7">
    <location>
        <begin position="72"/>
        <end position="99"/>
    </location>
</feature>
<dbReference type="Pfam" id="PF21154">
    <property type="entry name" value="RPN7_PSMD6_C"/>
    <property type="match status" value="1"/>
</dbReference>
<gene>
    <name evidence="11" type="ORF">CA7LBN_004117</name>
</gene>
<keyword evidence="2" id="KW-0833">Ubl conjugation pathway</keyword>
<dbReference type="Pfam" id="PF10602">
    <property type="entry name" value="RPN7"/>
    <property type="match status" value="1"/>
</dbReference>
<dbReference type="InterPro" id="IPR045135">
    <property type="entry name" value="Rpn7_N"/>
</dbReference>
<organism evidence="11">
    <name type="scientific">Candidozyma auris</name>
    <name type="common">Yeast</name>
    <name type="synonym">Candida auris</name>
    <dbReference type="NCBI Taxonomy" id="498019"/>
    <lineage>
        <taxon>Eukaryota</taxon>
        <taxon>Fungi</taxon>
        <taxon>Dikarya</taxon>
        <taxon>Ascomycota</taxon>
        <taxon>Saccharomycotina</taxon>
        <taxon>Pichiomycetes</taxon>
        <taxon>Metschnikowiaceae</taxon>
        <taxon>Candidozyma</taxon>
    </lineage>
</organism>
<evidence type="ECO:0000256" key="1">
    <source>
        <dbReference type="ARBA" id="ARBA00022679"/>
    </source>
</evidence>
<evidence type="ECO:0000313" key="11">
    <source>
        <dbReference type="EMBL" id="QWW25235.1"/>
    </source>
</evidence>
<dbReference type="CDD" id="cd23797">
    <property type="entry name" value="UBCc_UBE2H"/>
    <property type="match status" value="1"/>
</dbReference>
<dbReference type="FunFam" id="1.25.40.570:FF:000005">
    <property type="entry name" value="26S proteasome regulatory subunit N7"/>
    <property type="match status" value="1"/>
</dbReference>
<protein>
    <recommendedName>
        <fullName evidence="12">UBC core domain-containing protein</fullName>
    </recommendedName>
</protein>
<dbReference type="Pfam" id="PF00179">
    <property type="entry name" value="UQ_con"/>
    <property type="match status" value="1"/>
</dbReference>
<dbReference type="InterPro" id="IPR019585">
    <property type="entry name" value="Rpn7/CSN1"/>
</dbReference>
<evidence type="ECO:0000256" key="8">
    <source>
        <dbReference type="SAM" id="MobiDB-lite"/>
    </source>
</evidence>
<evidence type="ECO:0000256" key="2">
    <source>
        <dbReference type="ARBA" id="ARBA00022786"/>
    </source>
</evidence>
<dbReference type="GO" id="GO:0043161">
    <property type="term" value="P:proteasome-mediated ubiquitin-dependent protein catabolic process"/>
    <property type="evidence" value="ECO:0007669"/>
    <property type="project" value="TreeGrafter"/>
</dbReference>
<keyword evidence="1" id="KW-0808">Transferase</keyword>
<dbReference type="PROSITE" id="PS50250">
    <property type="entry name" value="PCI"/>
    <property type="match status" value="1"/>
</dbReference>
<name>A0A8F2W4T7_CANAR</name>
<comment type="subunit">
    <text evidence="5">The 26S proteasome is composed of a core protease, known as the 20S proteasome, capped at one or both ends by the 19S regulatory complex (RC). The RC is composed of at least 18 different subunits in two subcomplexes, the base and the lid, which form the portions proximal and distal to the 20S proteolytic core, respectively. Component of the lid subcomplex of the 19S RC.</text>
</comment>
<dbReference type="PROSITE" id="PS00183">
    <property type="entry name" value="UBC_1"/>
    <property type="match status" value="1"/>
</dbReference>
<evidence type="ECO:0000256" key="5">
    <source>
        <dbReference type="ARBA" id="ARBA00093502"/>
    </source>
</evidence>
<dbReference type="SMART" id="SM00212">
    <property type="entry name" value="UBCc"/>
    <property type="match status" value="1"/>
</dbReference>
<feature type="active site" description="Glycyl thioester intermediate" evidence="6">
    <location>
        <position position="485"/>
    </location>
</feature>
<dbReference type="EMBL" id="CP076753">
    <property type="protein sequence ID" value="QWW25235.1"/>
    <property type="molecule type" value="Genomic_DNA"/>
</dbReference>
<dbReference type="GO" id="GO:0016740">
    <property type="term" value="F:transferase activity"/>
    <property type="evidence" value="ECO:0007669"/>
    <property type="project" value="UniProtKB-KW"/>
</dbReference>
<dbReference type="PROSITE" id="PS50127">
    <property type="entry name" value="UBC_2"/>
    <property type="match status" value="1"/>
</dbReference>
<dbReference type="SMART" id="SM00088">
    <property type="entry name" value="PINT"/>
    <property type="match status" value="1"/>
</dbReference>
<evidence type="ECO:0008006" key="12">
    <source>
        <dbReference type="Google" id="ProtNLM"/>
    </source>
</evidence>
<dbReference type="InterPro" id="IPR016135">
    <property type="entry name" value="UBQ-conjugating_enzyme/RWD"/>
</dbReference>
<comment type="function">
    <text evidence="4">Component of the 19S cap proteasome complex which acts as a regulatory subunit of the 26S proteasome, involved in the ATP-dependent degradation of ubiquitinated proteins.</text>
</comment>
<dbReference type="PANTHER" id="PTHR14145:SF1">
    <property type="entry name" value="26S PROTEASOME NON-ATPASE REGULATORY SUBUNIT 6"/>
    <property type="match status" value="1"/>
</dbReference>
<reference evidence="11" key="1">
    <citation type="submission" date="2021-06" db="EMBL/GenBank/DDBJ databases">
        <title>Candida auris outbreak in lebanese hospital.</title>
        <authorList>
            <person name="Finianos M."/>
        </authorList>
    </citation>
    <scope>NUCLEOTIDE SEQUENCE</scope>
    <source>
        <strain evidence="11">CA7LBN</strain>
    </source>
</reference>
<keyword evidence="7" id="KW-0175">Coiled coil</keyword>
<dbReference type="InterPro" id="IPR036390">
    <property type="entry name" value="WH_DNA-bd_sf"/>
</dbReference>
<feature type="compositionally biased region" description="Acidic residues" evidence="8">
    <location>
        <begin position="558"/>
        <end position="580"/>
    </location>
</feature>
<dbReference type="InterPro" id="IPR000608">
    <property type="entry name" value="UBC"/>
</dbReference>
<feature type="domain" description="UBC core" evidence="9">
    <location>
        <begin position="403"/>
        <end position="548"/>
    </location>
</feature>
<sequence length="580" mass="66868">MAEFESDVLKIPDYTLSEKQFLIVHGHNESEKLKSEILASIKENSMAPYYKYLTSELPQHFKFDEAFYQQMVDVNEENIKALKKDVQEAESEEETEIDLVASYTKLAEYYTEIIDRQNATATYNKLLELSQSTGSKIDILLTLARLEFFFDDLNAVSKKLDEVETWIEKGGDWERRNRTKTYRGIYHLATRNFGEAAKLLIDSLATFTSTELCSYEQIAQYAIISGVLSLDRVDLKSKIVDSPEILSIYSSAKQLEPLVSLTNSLYTCQYNCFFQYLLETYDELLLTNKFLRVHANYFMREMRCKAYAQLLESYKSLSLKSMARNFNVSEEFLDADLCRFIPNNKLNCYIDKVNGIIETNRPDNKNSQYHQLIKQGDGLLTKLQKYGAAVKLSGAERNTHSMSSRRRMEKDVMDLMMSDHEVNLIEDSMQQFYVIFKGPKDTPYAGGTWKVRVELPDQYPLKSPSIGFVNKIYHPNIDEGSGSVCLDVINQTWSPMFGLLNIFENFLPHLLRYANPSDPLNTEASNLMNKDEAKYTEMVKKYVRQFASEDLSTKEHENSEEENDDDELSDVGSLSDDDDE</sequence>
<evidence type="ECO:0000256" key="7">
    <source>
        <dbReference type="SAM" id="Coils"/>
    </source>
</evidence>
<dbReference type="Gene3D" id="1.25.40.570">
    <property type="match status" value="1"/>
</dbReference>
<evidence type="ECO:0000259" key="9">
    <source>
        <dbReference type="PROSITE" id="PS50127"/>
    </source>
</evidence>
<keyword evidence="3" id="KW-0647">Proteasome</keyword>
<proteinExistence type="predicted"/>
<dbReference type="GO" id="GO:0008541">
    <property type="term" value="C:proteasome regulatory particle, lid subcomplex"/>
    <property type="evidence" value="ECO:0007669"/>
    <property type="project" value="UniProtKB-ARBA"/>
</dbReference>
<feature type="domain" description="PCI" evidence="10">
    <location>
        <begin position="192"/>
        <end position="364"/>
    </location>
</feature>
<accession>A0A8F2W4T7</accession>
<dbReference type="Proteomes" id="UP000825438">
    <property type="component" value="Chromosome V"/>
</dbReference>
<evidence type="ECO:0000256" key="3">
    <source>
        <dbReference type="ARBA" id="ARBA00022942"/>
    </source>
</evidence>
<evidence type="ECO:0000259" key="10">
    <source>
        <dbReference type="PROSITE" id="PS50250"/>
    </source>
</evidence>
<dbReference type="SUPFAM" id="SSF54495">
    <property type="entry name" value="UBC-like"/>
    <property type="match status" value="1"/>
</dbReference>
<dbReference type="PANTHER" id="PTHR14145">
    <property type="entry name" value="26S PROTESOME SUBUNIT 6"/>
    <property type="match status" value="1"/>
</dbReference>
<dbReference type="InterPro" id="IPR000717">
    <property type="entry name" value="PCI_dom"/>
</dbReference>
<dbReference type="InterPro" id="IPR049549">
    <property type="entry name" value="RPN7_PSMD6_C"/>
</dbReference>
<evidence type="ECO:0000256" key="6">
    <source>
        <dbReference type="PROSITE-ProRule" id="PRU10133"/>
    </source>
</evidence>
<evidence type="ECO:0000256" key="4">
    <source>
        <dbReference type="ARBA" id="ARBA00093435"/>
    </source>
</evidence>
<dbReference type="FunFam" id="3.10.110.10:FF:000016">
    <property type="entry name" value="Ubiquitin-conjugating enzyme E2 H"/>
    <property type="match status" value="1"/>
</dbReference>